<proteinExistence type="predicted"/>
<accession>A0ABD1IGG0</accession>
<reference evidence="2 3" key="1">
    <citation type="submission" date="2024-06" db="EMBL/GenBank/DDBJ databases">
        <title>A chromosome level genome sequence of Diviner's sage (Salvia divinorum).</title>
        <authorList>
            <person name="Ford S.A."/>
            <person name="Ro D.-K."/>
            <person name="Ness R.W."/>
            <person name="Phillips M.A."/>
        </authorList>
    </citation>
    <scope>NUCLEOTIDE SEQUENCE [LARGE SCALE GENOMIC DNA]</scope>
    <source>
        <strain evidence="2">SAF-2024a</strain>
        <tissue evidence="2">Leaf</tissue>
    </source>
</reference>
<dbReference type="EMBL" id="JBEAFC010000002">
    <property type="protein sequence ID" value="KAL1566829.1"/>
    <property type="molecule type" value="Genomic_DNA"/>
</dbReference>
<organism evidence="2 3">
    <name type="scientific">Salvia divinorum</name>
    <name type="common">Maria pastora</name>
    <name type="synonym">Diviner's sage</name>
    <dbReference type="NCBI Taxonomy" id="28513"/>
    <lineage>
        <taxon>Eukaryota</taxon>
        <taxon>Viridiplantae</taxon>
        <taxon>Streptophyta</taxon>
        <taxon>Embryophyta</taxon>
        <taxon>Tracheophyta</taxon>
        <taxon>Spermatophyta</taxon>
        <taxon>Magnoliopsida</taxon>
        <taxon>eudicotyledons</taxon>
        <taxon>Gunneridae</taxon>
        <taxon>Pentapetalae</taxon>
        <taxon>asterids</taxon>
        <taxon>lamiids</taxon>
        <taxon>Lamiales</taxon>
        <taxon>Lamiaceae</taxon>
        <taxon>Nepetoideae</taxon>
        <taxon>Mentheae</taxon>
        <taxon>Salviinae</taxon>
        <taxon>Salvia</taxon>
        <taxon>Salvia subgen. Calosphace</taxon>
    </lineage>
</organism>
<feature type="compositionally biased region" description="Polar residues" evidence="1">
    <location>
        <begin position="208"/>
        <end position="224"/>
    </location>
</feature>
<keyword evidence="3" id="KW-1185">Reference proteome</keyword>
<dbReference type="AlphaFoldDB" id="A0ABD1IGG0"/>
<sequence length="233" mass="25680">MAANVPRQESFFYKSNWTAEVDSLMLSVITNSKNVAEWDERFRFFEHRYRAFKVVLDTKGVFWNVNTNEVTAAETVLRSILKKNNLTSAYYYVGDPEFPRLAQLFGPSTVKVECSSGVIVISDTSAPLGKGTLPLPASPTVEGSDSVCSPLITNASKLRRKLFQGEGCNVGSRPANEATEVFYMPNQDGDLVPRCANVNPSKPKRNTLKPSASPHASSCGSTSPDAWWRSAFK</sequence>
<protein>
    <submittedName>
        <fullName evidence="2">Uncharacterized protein</fullName>
    </submittedName>
</protein>
<evidence type="ECO:0000256" key="1">
    <source>
        <dbReference type="SAM" id="MobiDB-lite"/>
    </source>
</evidence>
<name>A0ABD1IGG0_SALDI</name>
<feature type="region of interest" description="Disordered" evidence="1">
    <location>
        <begin position="200"/>
        <end position="233"/>
    </location>
</feature>
<comment type="caution">
    <text evidence="2">The sequence shown here is derived from an EMBL/GenBank/DDBJ whole genome shotgun (WGS) entry which is preliminary data.</text>
</comment>
<dbReference type="Proteomes" id="UP001567538">
    <property type="component" value="Unassembled WGS sequence"/>
</dbReference>
<evidence type="ECO:0000313" key="3">
    <source>
        <dbReference type="Proteomes" id="UP001567538"/>
    </source>
</evidence>
<evidence type="ECO:0000313" key="2">
    <source>
        <dbReference type="EMBL" id="KAL1566829.1"/>
    </source>
</evidence>
<gene>
    <name evidence="2" type="ORF">AAHA92_02387</name>
</gene>